<feature type="transmembrane region" description="Helical" evidence="1">
    <location>
        <begin position="12"/>
        <end position="30"/>
    </location>
</feature>
<organism evidence="2 3">
    <name type="scientific">Mangrovicoccus algicola</name>
    <dbReference type="NCBI Taxonomy" id="2771008"/>
    <lineage>
        <taxon>Bacteria</taxon>
        <taxon>Pseudomonadati</taxon>
        <taxon>Pseudomonadota</taxon>
        <taxon>Alphaproteobacteria</taxon>
        <taxon>Rhodobacterales</taxon>
        <taxon>Paracoccaceae</taxon>
        <taxon>Mangrovicoccus</taxon>
    </lineage>
</organism>
<reference evidence="2" key="1">
    <citation type="submission" date="2020-09" db="EMBL/GenBank/DDBJ databases">
        <title>A novel bacterium of genus Mangrovicoccus, isolated from South China Sea.</title>
        <authorList>
            <person name="Huang H."/>
            <person name="Mo K."/>
            <person name="Hu Y."/>
        </authorList>
    </citation>
    <scope>NUCLEOTIDE SEQUENCE</scope>
    <source>
        <strain evidence="2">HB182678</strain>
    </source>
</reference>
<keyword evidence="1" id="KW-0472">Membrane</keyword>
<dbReference type="Proteomes" id="UP000609121">
    <property type="component" value="Unassembled WGS sequence"/>
</dbReference>
<dbReference type="RefSeq" id="WP_193180228.1">
    <property type="nucleotide sequence ID" value="NZ_JACVXA010000009.1"/>
</dbReference>
<name>A0A8J6YWG7_9RHOB</name>
<keyword evidence="1" id="KW-0812">Transmembrane</keyword>
<evidence type="ECO:0000256" key="1">
    <source>
        <dbReference type="SAM" id="Phobius"/>
    </source>
</evidence>
<evidence type="ECO:0000313" key="2">
    <source>
        <dbReference type="EMBL" id="MBE3637519.1"/>
    </source>
</evidence>
<accession>A0A8J6YWG7</accession>
<keyword evidence="1" id="KW-1133">Transmembrane helix</keyword>
<keyword evidence="3" id="KW-1185">Reference proteome</keyword>
<comment type="caution">
    <text evidence="2">The sequence shown here is derived from an EMBL/GenBank/DDBJ whole genome shotgun (WGS) entry which is preliminary data.</text>
</comment>
<dbReference type="AlphaFoldDB" id="A0A8J6YWG7"/>
<dbReference type="EMBL" id="JACVXA010000009">
    <property type="protein sequence ID" value="MBE3637519.1"/>
    <property type="molecule type" value="Genomic_DNA"/>
</dbReference>
<gene>
    <name evidence="2" type="ORF">ICN82_04790</name>
</gene>
<protein>
    <submittedName>
        <fullName evidence="2">Cbb3-type cytochrome c oxidase subunit 3</fullName>
    </submittedName>
</protein>
<sequence length="61" mass="7318">MQDIFRQIMDHFTLIYLFTIFCGICLWVIFGRAKPYRDSARMIFRNEDRPASAGDRTEARR</sequence>
<evidence type="ECO:0000313" key="3">
    <source>
        <dbReference type="Proteomes" id="UP000609121"/>
    </source>
</evidence>
<proteinExistence type="predicted"/>